<keyword evidence="5" id="KW-1185">Reference proteome</keyword>
<dbReference type="InterPro" id="IPR000184">
    <property type="entry name" value="Bac_surfAg_D15"/>
</dbReference>
<protein>
    <submittedName>
        <fullName evidence="4">BamA/TamA family outer membrane protein</fullName>
    </submittedName>
</protein>
<evidence type="ECO:0000313" key="4">
    <source>
        <dbReference type="EMBL" id="QHT72264.1"/>
    </source>
</evidence>
<dbReference type="Gene3D" id="2.40.160.50">
    <property type="entry name" value="membrane protein fhac: a member of the omp85/tpsb transporter family"/>
    <property type="match status" value="1"/>
</dbReference>
<dbReference type="AlphaFoldDB" id="A0A6C0GWP3"/>
<evidence type="ECO:0000259" key="3">
    <source>
        <dbReference type="Pfam" id="PF01103"/>
    </source>
</evidence>
<comment type="subcellular location">
    <subcellularLocation>
        <location evidence="1">Membrane</location>
    </subcellularLocation>
</comment>
<proteinExistence type="predicted"/>
<dbReference type="GO" id="GO:0019867">
    <property type="term" value="C:outer membrane"/>
    <property type="evidence" value="ECO:0007669"/>
    <property type="project" value="InterPro"/>
</dbReference>
<organism evidence="4 5">
    <name type="scientific">Rhodocytophaga rosea</name>
    <dbReference type="NCBI Taxonomy" id="2704465"/>
    <lineage>
        <taxon>Bacteria</taxon>
        <taxon>Pseudomonadati</taxon>
        <taxon>Bacteroidota</taxon>
        <taxon>Cytophagia</taxon>
        <taxon>Cytophagales</taxon>
        <taxon>Rhodocytophagaceae</taxon>
        <taxon>Rhodocytophaga</taxon>
    </lineage>
</organism>
<feature type="domain" description="Bacterial surface antigen (D15)" evidence="3">
    <location>
        <begin position="32"/>
        <end position="119"/>
    </location>
</feature>
<evidence type="ECO:0000256" key="2">
    <source>
        <dbReference type="ARBA" id="ARBA00023136"/>
    </source>
</evidence>
<dbReference type="Proteomes" id="UP000480178">
    <property type="component" value="Chromosome"/>
</dbReference>
<reference evidence="4 5" key="1">
    <citation type="submission" date="2020-01" db="EMBL/GenBank/DDBJ databases">
        <authorList>
            <person name="Kim M.K."/>
        </authorList>
    </citation>
    <scope>NUCLEOTIDE SEQUENCE [LARGE SCALE GENOMIC DNA]</scope>
    <source>
        <strain evidence="4 5">172606-1</strain>
    </source>
</reference>
<dbReference type="KEGG" id="rhoz:GXP67_34475"/>
<evidence type="ECO:0000313" key="5">
    <source>
        <dbReference type="Proteomes" id="UP000480178"/>
    </source>
</evidence>
<evidence type="ECO:0000256" key="1">
    <source>
        <dbReference type="ARBA" id="ARBA00004370"/>
    </source>
</evidence>
<dbReference type="EMBL" id="CP048222">
    <property type="protein sequence ID" value="QHT72264.1"/>
    <property type="molecule type" value="Genomic_DNA"/>
</dbReference>
<name>A0A6C0GWP3_9BACT</name>
<gene>
    <name evidence="4" type="ORF">GXP67_34475</name>
</gene>
<accession>A0A6C0GWP3</accession>
<dbReference type="Pfam" id="PF01103">
    <property type="entry name" value="Omp85"/>
    <property type="match status" value="1"/>
</dbReference>
<keyword evidence="2" id="KW-0472">Membrane</keyword>
<sequence>MAPRRLGPGSDPDTLNGQGNVEYGANYRFEQPGDILLETSAEYRFDIVSFLEGAVFVDAGNVWIWKSQLNQPQGQFHWNRFYKEIAVGTGFGLRLDFSFLILRFDVGIKAYDPGKPAGQKFMLKNLSFNRPFGERQQTVLNVGIGYPF</sequence>